<evidence type="ECO:0000256" key="4">
    <source>
        <dbReference type="RuleBase" id="RU363097"/>
    </source>
</evidence>
<dbReference type="Pfam" id="PF07993">
    <property type="entry name" value="NAD_binding_4"/>
    <property type="match status" value="1"/>
</dbReference>
<comment type="caution">
    <text evidence="7">The sequence shown here is derived from an EMBL/GenBank/DDBJ whole genome shotgun (WGS) entry which is preliminary data.</text>
</comment>
<evidence type="ECO:0000256" key="1">
    <source>
        <dbReference type="ARBA" id="ARBA00005928"/>
    </source>
</evidence>
<dbReference type="Gene3D" id="3.40.50.720">
    <property type="entry name" value="NAD(P)-binding Rossmann-like Domain"/>
    <property type="match status" value="1"/>
</dbReference>
<dbReference type="PANTHER" id="PTHR11011">
    <property type="entry name" value="MALE STERILITY PROTEIN 2-RELATED"/>
    <property type="match status" value="1"/>
</dbReference>
<dbReference type="PANTHER" id="PTHR11011:SF45">
    <property type="entry name" value="FATTY ACYL-COA REDUCTASE CG8306-RELATED"/>
    <property type="match status" value="1"/>
</dbReference>
<reference evidence="7" key="2">
    <citation type="journal article" date="2024" name="Plant">
        <title>Genomic evolution and insights into agronomic trait innovations of Sesamum species.</title>
        <authorList>
            <person name="Miao H."/>
            <person name="Wang L."/>
            <person name="Qu L."/>
            <person name="Liu H."/>
            <person name="Sun Y."/>
            <person name="Le M."/>
            <person name="Wang Q."/>
            <person name="Wei S."/>
            <person name="Zheng Y."/>
            <person name="Lin W."/>
            <person name="Duan Y."/>
            <person name="Cao H."/>
            <person name="Xiong S."/>
            <person name="Wang X."/>
            <person name="Wei L."/>
            <person name="Li C."/>
            <person name="Ma Q."/>
            <person name="Ju M."/>
            <person name="Zhao R."/>
            <person name="Li G."/>
            <person name="Mu C."/>
            <person name="Tian Q."/>
            <person name="Mei H."/>
            <person name="Zhang T."/>
            <person name="Gao T."/>
            <person name="Zhang H."/>
        </authorList>
    </citation>
    <scope>NUCLEOTIDE SEQUENCE</scope>
    <source>
        <strain evidence="7">3651</strain>
    </source>
</reference>
<dbReference type="Proteomes" id="UP001293254">
    <property type="component" value="Unassembled WGS sequence"/>
</dbReference>
<gene>
    <name evidence="7" type="ORF">Salat_0981700</name>
</gene>
<dbReference type="GO" id="GO:0102965">
    <property type="term" value="F:alcohol-forming long-chain fatty acyl-CoA reductase activity"/>
    <property type="evidence" value="ECO:0007669"/>
    <property type="project" value="UniProtKB-EC"/>
</dbReference>
<dbReference type="Pfam" id="PF03015">
    <property type="entry name" value="Sterile"/>
    <property type="match status" value="1"/>
</dbReference>
<evidence type="ECO:0000259" key="5">
    <source>
        <dbReference type="Pfam" id="PF03015"/>
    </source>
</evidence>
<comment type="catalytic activity">
    <reaction evidence="4">
        <text>a long-chain fatty acyl-CoA + 2 NADPH + 2 H(+) = a long-chain primary fatty alcohol + 2 NADP(+) + CoA</text>
        <dbReference type="Rhea" id="RHEA:52716"/>
        <dbReference type="ChEBI" id="CHEBI:15378"/>
        <dbReference type="ChEBI" id="CHEBI:57287"/>
        <dbReference type="ChEBI" id="CHEBI:57783"/>
        <dbReference type="ChEBI" id="CHEBI:58349"/>
        <dbReference type="ChEBI" id="CHEBI:77396"/>
        <dbReference type="ChEBI" id="CHEBI:83139"/>
        <dbReference type="EC" id="1.2.1.84"/>
    </reaction>
</comment>
<dbReference type="GO" id="GO:0010345">
    <property type="term" value="P:suberin biosynthetic process"/>
    <property type="evidence" value="ECO:0007669"/>
    <property type="project" value="TreeGrafter"/>
</dbReference>
<dbReference type="GO" id="GO:0035336">
    <property type="term" value="P:long-chain fatty-acyl-CoA metabolic process"/>
    <property type="evidence" value="ECO:0007669"/>
    <property type="project" value="TreeGrafter"/>
</dbReference>
<organism evidence="7 8">
    <name type="scientific">Sesamum alatum</name>
    <dbReference type="NCBI Taxonomy" id="300844"/>
    <lineage>
        <taxon>Eukaryota</taxon>
        <taxon>Viridiplantae</taxon>
        <taxon>Streptophyta</taxon>
        <taxon>Embryophyta</taxon>
        <taxon>Tracheophyta</taxon>
        <taxon>Spermatophyta</taxon>
        <taxon>Magnoliopsida</taxon>
        <taxon>eudicotyledons</taxon>
        <taxon>Gunneridae</taxon>
        <taxon>Pentapetalae</taxon>
        <taxon>asterids</taxon>
        <taxon>lamiids</taxon>
        <taxon>Lamiales</taxon>
        <taxon>Pedaliaceae</taxon>
        <taxon>Sesamum</taxon>
    </lineage>
</organism>
<proteinExistence type="inferred from homology"/>
<keyword evidence="3 4" id="KW-0443">Lipid metabolism</keyword>
<dbReference type="SUPFAM" id="SSF51735">
    <property type="entry name" value="NAD(P)-binding Rossmann-fold domains"/>
    <property type="match status" value="1"/>
</dbReference>
<keyword evidence="2 4" id="KW-0444">Lipid biosynthesis</keyword>
<keyword evidence="8" id="KW-1185">Reference proteome</keyword>
<dbReference type="InterPro" id="IPR036291">
    <property type="entry name" value="NAD(P)-bd_dom_sf"/>
</dbReference>
<evidence type="ECO:0000259" key="6">
    <source>
        <dbReference type="Pfam" id="PF07993"/>
    </source>
</evidence>
<dbReference type="CDD" id="cd05236">
    <property type="entry name" value="FAR-N_SDR_e"/>
    <property type="match status" value="1"/>
</dbReference>
<accession>A0AAE1YLV3</accession>
<dbReference type="GO" id="GO:0080019">
    <property type="term" value="F:alcohol-forming very long-chain fatty acyl-CoA reductase activity"/>
    <property type="evidence" value="ECO:0007669"/>
    <property type="project" value="InterPro"/>
</dbReference>
<name>A0AAE1YLV3_9LAMI</name>
<dbReference type="InterPro" id="IPR013120">
    <property type="entry name" value="FAR_NAD-bd"/>
</dbReference>
<keyword evidence="4" id="KW-0521">NADP</keyword>
<protein>
    <recommendedName>
        <fullName evidence="4">Fatty acyl-CoA reductase</fullName>
        <ecNumber evidence="4">1.2.1.84</ecNumber>
    </recommendedName>
</protein>
<evidence type="ECO:0000256" key="3">
    <source>
        <dbReference type="ARBA" id="ARBA00023098"/>
    </source>
</evidence>
<feature type="domain" description="Thioester reductase (TE)" evidence="6">
    <location>
        <begin position="103"/>
        <end position="409"/>
    </location>
</feature>
<dbReference type="InterPro" id="IPR026055">
    <property type="entry name" value="FAR"/>
</dbReference>
<evidence type="ECO:0000256" key="2">
    <source>
        <dbReference type="ARBA" id="ARBA00022516"/>
    </source>
</evidence>
<dbReference type="EC" id="1.2.1.84" evidence="4"/>
<dbReference type="AlphaFoldDB" id="A0AAE1YLV3"/>
<feature type="domain" description="Fatty acyl-CoA reductase C-terminal" evidence="5">
    <location>
        <begin position="509"/>
        <end position="580"/>
    </location>
</feature>
<dbReference type="InterPro" id="IPR033640">
    <property type="entry name" value="FAR_C"/>
</dbReference>
<keyword evidence="4" id="KW-0560">Oxidoreductase</keyword>
<evidence type="ECO:0000313" key="8">
    <source>
        <dbReference type="Proteomes" id="UP001293254"/>
    </source>
</evidence>
<dbReference type="EMBL" id="JACGWO010000003">
    <property type="protein sequence ID" value="KAK4432196.1"/>
    <property type="molecule type" value="Genomic_DNA"/>
</dbReference>
<reference evidence="7" key="1">
    <citation type="submission" date="2020-06" db="EMBL/GenBank/DDBJ databases">
        <authorList>
            <person name="Li T."/>
            <person name="Hu X."/>
            <person name="Zhang T."/>
            <person name="Song X."/>
            <person name="Zhang H."/>
            <person name="Dai N."/>
            <person name="Sheng W."/>
            <person name="Hou X."/>
            <person name="Wei L."/>
        </authorList>
    </citation>
    <scope>NUCLEOTIDE SEQUENCE</scope>
    <source>
        <strain evidence="7">3651</strain>
        <tissue evidence="7">Leaf</tissue>
    </source>
</reference>
<evidence type="ECO:0000313" key="7">
    <source>
        <dbReference type="EMBL" id="KAK4432196.1"/>
    </source>
</evidence>
<comment type="function">
    <text evidence="4">Catalyzes the reduction of fatty acyl-CoA to fatty alcohols.</text>
</comment>
<dbReference type="CDD" id="cd09071">
    <property type="entry name" value="FAR_C"/>
    <property type="match status" value="1"/>
</dbReference>
<sequence>MEAFSLSSSISIASPRVPNYNHGRLFSGNKKNMVYCQSGNHAIKSSGISSVLTETSALISADHAPALMEGSLVLSPNGKDLDVEMHDEGLGIVKFLRGKTFLLTGATGFLGKVLVEKMLRTAPDVLKIFVLIKAKNKEAASERLKNEIIHAELFTRLKQIHGKSYQAFMLSKLIPVVGNVCETNLGLDEDAAELLTEEVDVIINSAANTTFDERYDTALDINTGGPTRLMSFAKKCQKLKLFLQVSTAYVNGQRQGRIMEKPFCMGESIAAESVVCGNHQVSLPKLSVEDEIKVVLESKKTLEDDSLLQKMKELGMQRANNFGWQDTYVFTKAMGEMMIDSLRGEIPVVVIRPSVIESTYKEPFPGWMEGNRMMDPIILHYGKGQLTGFLVDPNGVLDVVPADMVVNATFAAMAKHGTDGKPECSIYQVASSVVNPLVFRELAELLYQHFSSSPFMDPTGSPVRVPKMKLFSSMEDFSSHLWRHAIKQSGLGAFANLDGKLSRKLESICRKSVEQAKYLAKIYESYTFYGGRFDNGNTKRLMGFMSKDERQQFGFDVENIDWKDYITNVHIPGLRRHVMKGRGLSS</sequence>
<comment type="similarity">
    <text evidence="1 4">Belongs to the fatty acyl-CoA reductase family.</text>
</comment>